<evidence type="ECO:0000256" key="9">
    <source>
        <dbReference type="ARBA" id="ARBA00023239"/>
    </source>
</evidence>
<evidence type="ECO:0000256" key="7">
    <source>
        <dbReference type="ARBA" id="ARBA00023004"/>
    </source>
</evidence>
<dbReference type="InterPro" id="IPR033659">
    <property type="entry name" value="Ferrochelatase_N"/>
</dbReference>
<dbReference type="AlphaFoldDB" id="A0A3P5WZU0"/>
<evidence type="ECO:0000313" key="14">
    <source>
        <dbReference type="EMBL" id="VDC24590.1"/>
    </source>
</evidence>
<keyword evidence="6 12" id="KW-0479">Metal-binding</keyword>
<comment type="catalytic activity">
    <reaction evidence="11">
        <text>Fe-coproporphyrin III + 2 H(+) = coproporphyrin III + Fe(2+)</text>
        <dbReference type="Rhea" id="RHEA:49572"/>
        <dbReference type="ChEBI" id="CHEBI:15378"/>
        <dbReference type="ChEBI" id="CHEBI:29033"/>
        <dbReference type="ChEBI" id="CHEBI:68438"/>
        <dbReference type="ChEBI" id="CHEBI:131725"/>
        <dbReference type="EC" id="4.99.1.9"/>
    </reaction>
    <physiologicalReaction direction="right-to-left" evidence="11">
        <dbReference type="Rhea" id="RHEA:49574"/>
    </physiologicalReaction>
</comment>
<keyword evidence="8 12" id="KW-0350">Heme biosynthesis</keyword>
<dbReference type="Pfam" id="PF00762">
    <property type="entry name" value="Ferrochelatase"/>
    <property type="match status" value="1"/>
</dbReference>
<dbReference type="OrthoDB" id="9776380at2"/>
<keyword evidence="10 12" id="KW-0627">Porphyrin biosynthesis</keyword>
<dbReference type="CDD" id="cd00419">
    <property type="entry name" value="Ferrochelatase_C"/>
    <property type="match status" value="1"/>
</dbReference>
<evidence type="ECO:0000256" key="3">
    <source>
        <dbReference type="ARBA" id="ARBA00013215"/>
    </source>
</evidence>
<feature type="binding site" description="axial binding residue" evidence="12">
    <location>
        <position position="12"/>
    </location>
    <ligand>
        <name>Fe-coproporphyrin III</name>
        <dbReference type="ChEBI" id="CHEBI:68438"/>
    </ligand>
    <ligandPart>
        <name>Fe</name>
        <dbReference type="ChEBI" id="CHEBI:18248"/>
    </ligandPart>
</feature>
<dbReference type="SUPFAM" id="SSF53800">
    <property type="entry name" value="Chelatase"/>
    <property type="match status" value="1"/>
</dbReference>
<dbReference type="EC" id="4.99.1.9" evidence="3 12"/>
<keyword evidence="9 12" id="KW-0456">Lyase</keyword>
<evidence type="ECO:0000256" key="11">
    <source>
        <dbReference type="ARBA" id="ARBA00024536"/>
    </source>
</evidence>
<dbReference type="NCBIfam" id="TIGR00109">
    <property type="entry name" value="hemH"/>
    <property type="match status" value="1"/>
</dbReference>
<dbReference type="GO" id="GO:0004325">
    <property type="term" value="F:ferrochelatase activity"/>
    <property type="evidence" value="ECO:0007669"/>
    <property type="project" value="UniProtKB-UniRule"/>
</dbReference>
<evidence type="ECO:0000256" key="5">
    <source>
        <dbReference type="ARBA" id="ARBA00022490"/>
    </source>
</evidence>
<evidence type="ECO:0000256" key="4">
    <source>
        <dbReference type="ARBA" id="ARBA00019484"/>
    </source>
</evidence>
<feature type="binding site" evidence="12">
    <location>
        <position position="53"/>
    </location>
    <ligand>
        <name>Fe-coproporphyrin III</name>
        <dbReference type="ChEBI" id="CHEBI:68438"/>
    </ligand>
</feature>
<gene>
    <name evidence="14" type="primary">hemH</name>
    <name evidence="12" type="synonym">cpfC</name>
    <name evidence="14" type="ORF">FILTAD_01043</name>
</gene>
<dbReference type="GO" id="GO:0006783">
    <property type="term" value="P:heme biosynthetic process"/>
    <property type="evidence" value="ECO:0007669"/>
    <property type="project" value="UniProtKB-UniRule"/>
</dbReference>
<comment type="subcellular location">
    <subcellularLocation>
        <location evidence="12">Cytoplasm</location>
    </subcellularLocation>
</comment>
<feature type="binding site" evidence="12">
    <location>
        <position position="29"/>
    </location>
    <ligand>
        <name>Fe-coproporphyrin III</name>
        <dbReference type="ChEBI" id="CHEBI:68438"/>
    </ligand>
</feature>
<accession>A0A3P5WZU0</accession>
<dbReference type="GO" id="GO:0005737">
    <property type="term" value="C:cytoplasm"/>
    <property type="evidence" value="ECO:0007669"/>
    <property type="project" value="UniProtKB-SubCell"/>
</dbReference>
<dbReference type="PANTHER" id="PTHR11108:SF1">
    <property type="entry name" value="FERROCHELATASE, MITOCHONDRIAL"/>
    <property type="match status" value="1"/>
</dbReference>
<dbReference type="HAMAP" id="MF_00323">
    <property type="entry name" value="Ferrochelatase"/>
    <property type="match status" value="1"/>
</dbReference>
<comment type="function">
    <text evidence="12">Involved in coproporphyrin-dependent heme b biosynthesis. Catalyzes the insertion of ferrous iron into coproporphyrin III to form Fe-coproporphyrin III.</text>
</comment>
<feature type="binding site" evidence="12">
    <location>
        <position position="262"/>
    </location>
    <ligand>
        <name>Fe(2+)</name>
        <dbReference type="ChEBI" id="CHEBI:29033"/>
    </ligand>
</feature>
<dbReference type="InterPro" id="IPR001015">
    <property type="entry name" value="Ferrochelatase"/>
</dbReference>
<protein>
    <recommendedName>
        <fullName evidence="4 12">Coproporphyrin III ferrochelatase</fullName>
        <ecNumber evidence="3 12">4.99.1.9</ecNumber>
    </recommendedName>
</protein>
<dbReference type="InterPro" id="IPR033644">
    <property type="entry name" value="Ferrochelatase_C"/>
</dbReference>
<dbReference type="FunFam" id="3.40.50.1400:FF:000009">
    <property type="entry name" value="Ferrochelatase"/>
    <property type="match status" value="1"/>
</dbReference>
<feature type="binding site" evidence="12">
    <location>
        <position position="181"/>
    </location>
    <ligand>
        <name>Fe(2+)</name>
        <dbReference type="ChEBI" id="CHEBI:29033"/>
    </ligand>
</feature>
<feature type="binding site" evidence="12">
    <location>
        <begin position="45"/>
        <end position="46"/>
    </location>
    <ligand>
        <name>Fe-coproporphyrin III</name>
        <dbReference type="ChEBI" id="CHEBI:68438"/>
    </ligand>
</feature>
<sequence length="310" mass="34844">MKKKMGLLVMAYGTPNKEEDIESYYTHIRHGRPPAPEQLEDLQNRYAAIGGISPLAKITEDQANALCNRLNEVQEDIEFNVYIGLKHIAPFIEDAVQKMHEDGIKEAVSIVLAPHFSTFSVKSYNGRVKEEADKLGMTVTSVESWYKQPKFIAYWVDKVRNTFDSMSEEERANACYIVSAHSLPEKILANGDPYADQLKETADMIAAGAGVEKYAVGWQSAGQTPEPWLGPDVQDLTRDLHAEHGYKAFVYTPVGFVSDHLEVLYDNDHECKVVCDEIDASYYRPAMPNIDPLFIDAMVDAVFEKLETAE</sequence>
<dbReference type="CDD" id="cd03411">
    <property type="entry name" value="Ferrochelatase_N"/>
    <property type="match status" value="1"/>
</dbReference>
<evidence type="ECO:0000256" key="1">
    <source>
        <dbReference type="ARBA" id="ARBA00004744"/>
    </source>
</evidence>
<name>A0A3P5WZU0_9BACL</name>
<dbReference type="Gene3D" id="3.40.50.1400">
    <property type="match status" value="2"/>
</dbReference>
<dbReference type="UniPathway" id="UPA00252"/>
<comment type="pathway">
    <text evidence="1 12">Porphyrin-containing compound metabolism; protoheme biosynthesis.</text>
</comment>
<reference evidence="14 15" key="1">
    <citation type="submission" date="2018-11" db="EMBL/GenBank/DDBJ databases">
        <authorList>
            <person name="Criscuolo A."/>
        </authorList>
    </citation>
    <scope>NUCLEOTIDE SEQUENCE [LARGE SCALE GENOMIC DNA]</scope>
    <source>
        <strain evidence="14">ATB-66</strain>
    </source>
</reference>
<keyword evidence="15" id="KW-1185">Reference proteome</keyword>
<dbReference type="RefSeq" id="WP_124069474.1">
    <property type="nucleotide sequence ID" value="NZ_CBCRXF010000018.1"/>
</dbReference>
<evidence type="ECO:0000313" key="15">
    <source>
        <dbReference type="Proteomes" id="UP000270468"/>
    </source>
</evidence>
<keyword evidence="7 12" id="KW-0408">Iron</keyword>
<proteinExistence type="inferred from homology"/>
<evidence type="ECO:0000256" key="6">
    <source>
        <dbReference type="ARBA" id="ARBA00022723"/>
    </source>
</evidence>
<dbReference type="Proteomes" id="UP000270468">
    <property type="component" value="Unassembled WGS sequence"/>
</dbReference>
<dbReference type="PANTHER" id="PTHR11108">
    <property type="entry name" value="FERROCHELATASE"/>
    <property type="match status" value="1"/>
</dbReference>
<dbReference type="GO" id="GO:0046872">
    <property type="term" value="F:metal ion binding"/>
    <property type="evidence" value="ECO:0007669"/>
    <property type="project" value="UniProtKB-KW"/>
</dbReference>
<feature type="binding site" evidence="12">
    <location>
        <position position="124"/>
    </location>
    <ligand>
        <name>Fe-coproporphyrin III</name>
        <dbReference type="ChEBI" id="CHEBI:68438"/>
    </ligand>
</feature>
<evidence type="ECO:0000256" key="8">
    <source>
        <dbReference type="ARBA" id="ARBA00023133"/>
    </source>
</evidence>
<comment type="similarity">
    <text evidence="2 12 13">Belongs to the ferrochelatase family.</text>
</comment>
<evidence type="ECO:0000256" key="13">
    <source>
        <dbReference type="RuleBase" id="RU004185"/>
    </source>
</evidence>
<organism evidence="14 15">
    <name type="scientific">Filibacter tadaridae</name>
    <dbReference type="NCBI Taxonomy" id="2483811"/>
    <lineage>
        <taxon>Bacteria</taxon>
        <taxon>Bacillati</taxon>
        <taxon>Bacillota</taxon>
        <taxon>Bacilli</taxon>
        <taxon>Bacillales</taxon>
        <taxon>Caryophanaceae</taxon>
        <taxon>Filibacter</taxon>
    </lineage>
</organism>
<evidence type="ECO:0000256" key="10">
    <source>
        <dbReference type="ARBA" id="ARBA00023244"/>
    </source>
</evidence>
<evidence type="ECO:0000256" key="12">
    <source>
        <dbReference type="HAMAP-Rule" id="MF_00323"/>
    </source>
</evidence>
<keyword evidence="5 12" id="KW-0963">Cytoplasm</keyword>
<dbReference type="EMBL" id="UXAV01000031">
    <property type="protein sequence ID" value="VDC24590.1"/>
    <property type="molecule type" value="Genomic_DNA"/>
</dbReference>
<evidence type="ECO:0000256" key="2">
    <source>
        <dbReference type="ARBA" id="ARBA00007718"/>
    </source>
</evidence>
<dbReference type="NCBIfam" id="NF009095">
    <property type="entry name" value="PRK12435.1"/>
    <property type="match status" value="1"/>
</dbReference>